<accession>X1S5A3</accession>
<proteinExistence type="predicted"/>
<dbReference type="EMBL" id="BARW01023882">
    <property type="protein sequence ID" value="GAI88073.1"/>
    <property type="molecule type" value="Genomic_DNA"/>
</dbReference>
<dbReference type="AlphaFoldDB" id="X1S5A3"/>
<feature type="non-terminal residue" evidence="1">
    <location>
        <position position="62"/>
    </location>
</feature>
<sequence length="62" mass="6938">MNPATTQTGAELLGLLAAHVRERAVELLAPLRPAVPEDPIRWMKKNIHLSEIHPDAPYDFEP</sequence>
<comment type="caution">
    <text evidence="1">The sequence shown here is derived from an EMBL/GenBank/DDBJ whole genome shotgun (WGS) entry which is preliminary data.</text>
</comment>
<name>X1S5A3_9ZZZZ</name>
<reference evidence="1" key="1">
    <citation type="journal article" date="2014" name="Front. Microbiol.">
        <title>High frequency of phylogenetically diverse reductive dehalogenase-homologous genes in deep subseafloor sedimentary metagenomes.</title>
        <authorList>
            <person name="Kawai M."/>
            <person name="Futagami T."/>
            <person name="Toyoda A."/>
            <person name="Takaki Y."/>
            <person name="Nishi S."/>
            <person name="Hori S."/>
            <person name="Arai W."/>
            <person name="Tsubouchi T."/>
            <person name="Morono Y."/>
            <person name="Uchiyama I."/>
            <person name="Ito T."/>
            <person name="Fujiyama A."/>
            <person name="Inagaki F."/>
            <person name="Takami H."/>
        </authorList>
    </citation>
    <scope>NUCLEOTIDE SEQUENCE</scope>
    <source>
        <strain evidence="1">Expedition CK06-06</strain>
    </source>
</reference>
<organism evidence="1">
    <name type="scientific">marine sediment metagenome</name>
    <dbReference type="NCBI Taxonomy" id="412755"/>
    <lineage>
        <taxon>unclassified sequences</taxon>
        <taxon>metagenomes</taxon>
        <taxon>ecological metagenomes</taxon>
    </lineage>
</organism>
<protein>
    <submittedName>
        <fullName evidence="1">Uncharacterized protein</fullName>
    </submittedName>
</protein>
<gene>
    <name evidence="1" type="ORF">S12H4_39511</name>
</gene>
<evidence type="ECO:0000313" key="1">
    <source>
        <dbReference type="EMBL" id="GAI88073.1"/>
    </source>
</evidence>